<evidence type="ECO:0000313" key="2">
    <source>
        <dbReference type="EMBL" id="KAF2758928.1"/>
    </source>
</evidence>
<accession>A0A6A6W7Q6</accession>
<dbReference type="PANTHER" id="PTHR47843:SF5">
    <property type="entry name" value="BTB_POZ DOMAIN PROTEIN"/>
    <property type="match status" value="1"/>
</dbReference>
<evidence type="ECO:0000259" key="1">
    <source>
        <dbReference type="PROSITE" id="PS50097"/>
    </source>
</evidence>
<keyword evidence="3" id="KW-1185">Reference proteome</keyword>
<reference evidence="2" key="1">
    <citation type="journal article" date="2020" name="Stud. Mycol.">
        <title>101 Dothideomycetes genomes: a test case for predicting lifestyles and emergence of pathogens.</title>
        <authorList>
            <person name="Haridas S."/>
            <person name="Albert R."/>
            <person name="Binder M."/>
            <person name="Bloem J."/>
            <person name="Labutti K."/>
            <person name="Salamov A."/>
            <person name="Andreopoulos B."/>
            <person name="Baker S."/>
            <person name="Barry K."/>
            <person name="Bills G."/>
            <person name="Bluhm B."/>
            <person name="Cannon C."/>
            <person name="Castanera R."/>
            <person name="Culley D."/>
            <person name="Daum C."/>
            <person name="Ezra D."/>
            <person name="Gonzalez J."/>
            <person name="Henrissat B."/>
            <person name="Kuo A."/>
            <person name="Liang C."/>
            <person name="Lipzen A."/>
            <person name="Lutzoni F."/>
            <person name="Magnuson J."/>
            <person name="Mondo S."/>
            <person name="Nolan M."/>
            <person name="Ohm R."/>
            <person name="Pangilinan J."/>
            <person name="Park H.-J."/>
            <person name="Ramirez L."/>
            <person name="Alfaro M."/>
            <person name="Sun H."/>
            <person name="Tritt A."/>
            <person name="Yoshinaga Y."/>
            <person name="Zwiers L.-H."/>
            <person name="Turgeon B."/>
            <person name="Goodwin S."/>
            <person name="Spatafora J."/>
            <person name="Crous P."/>
            <person name="Grigoriev I."/>
        </authorList>
    </citation>
    <scope>NUCLEOTIDE SEQUENCE</scope>
    <source>
        <strain evidence="2">CBS 121739</strain>
    </source>
</reference>
<dbReference type="CDD" id="cd18186">
    <property type="entry name" value="BTB_POZ_ZBTB_KLHL-like"/>
    <property type="match status" value="1"/>
</dbReference>
<dbReference type="Gene3D" id="3.30.710.10">
    <property type="entry name" value="Potassium Channel Kv1.1, Chain A"/>
    <property type="match status" value="1"/>
</dbReference>
<organism evidence="2 3">
    <name type="scientific">Pseudovirgaria hyperparasitica</name>
    <dbReference type="NCBI Taxonomy" id="470096"/>
    <lineage>
        <taxon>Eukaryota</taxon>
        <taxon>Fungi</taxon>
        <taxon>Dikarya</taxon>
        <taxon>Ascomycota</taxon>
        <taxon>Pezizomycotina</taxon>
        <taxon>Dothideomycetes</taxon>
        <taxon>Dothideomycetes incertae sedis</taxon>
        <taxon>Acrospermales</taxon>
        <taxon>Acrospermaceae</taxon>
        <taxon>Pseudovirgaria</taxon>
    </lineage>
</organism>
<dbReference type="SUPFAM" id="SSF54695">
    <property type="entry name" value="POZ domain"/>
    <property type="match status" value="1"/>
</dbReference>
<dbReference type="Proteomes" id="UP000799437">
    <property type="component" value="Unassembled WGS sequence"/>
</dbReference>
<dbReference type="InterPro" id="IPR011333">
    <property type="entry name" value="SKP1/BTB/POZ_sf"/>
</dbReference>
<dbReference type="AlphaFoldDB" id="A0A6A6W7Q6"/>
<sequence>MAPLERYDWIAIVIKVKRDGPPDLTVACGEVKINVHKGIVSKECEFFKKACGGESQGTIDKIIRLDDDPVNAVMATIEYMYTGQYGNTLSRGFSPHNDDHQIDTAIQVCAIAKKYNIPGLLEVAVFSFRCHVDNMWWPPMDYRDKIREIYGSSNSSSADLQQSVVVSAYRMLKRLLPKDGFERFLWDQGRFTTDILLHSQLKHISRKDIYQRLRRCPKCAEGIGIDLKPNSGYKCPDCGKDSNGSLWVPIRLFATML</sequence>
<dbReference type="PROSITE" id="PS50097">
    <property type="entry name" value="BTB"/>
    <property type="match status" value="1"/>
</dbReference>
<dbReference type="InterPro" id="IPR000210">
    <property type="entry name" value="BTB/POZ_dom"/>
</dbReference>
<dbReference type="GeneID" id="54481859"/>
<name>A0A6A6W7Q6_9PEZI</name>
<proteinExistence type="predicted"/>
<dbReference type="EMBL" id="ML996570">
    <property type="protein sequence ID" value="KAF2758928.1"/>
    <property type="molecule type" value="Genomic_DNA"/>
</dbReference>
<dbReference type="OrthoDB" id="3645966at2759"/>
<gene>
    <name evidence="2" type="ORF">EJ05DRAFT_326794</name>
</gene>
<dbReference type="Pfam" id="PF00651">
    <property type="entry name" value="BTB"/>
    <property type="match status" value="1"/>
</dbReference>
<dbReference type="SMART" id="SM00225">
    <property type="entry name" value="BTB"/>
    <property type="match status" value="1"/>
</dbReference>
<protein>
    <recommendedName>
        <fullName evidence="1">BTB domain-containing protein</fullName>
    </recommendedName>
</protein>
<dbReference type="RefSeq" id="XP_033601379.1">
    <property type="nucleotide sequence ID" value="XM_033740805.1"/>
</dbReference>
<evidence type="ECO:0000313" key="3">
    <source>
        <dbReference type="Proteomes" id="UP000799437"/>
    </source>
</evidence>
<dbReference type="PANTHER" id="PTHR47843">
    <property type="entry name" value="BTB DOMAIN-CONTAINING PROTEIN-RELATED"/>
    <property type="match status" value="1"/>
</dbReference>
<feature type="domain" description="BTB" evidence="1">
    <location>
        <begin position="22"/>
        <end position="89"/>
    </location>
</feature>